<dbReference type="AlphaFoldDB" id="X7ZWI1"/>
<dbReference type="PATRIC" id="fig|1299334.3.peg.6885"/>
<reference evidence="2" key="1">
    <citation type="submission" date="2014-01" db="EMBL/GenBank/DDBJ databases">
        <authorList>
            <person name="Brown-Elliot B."/>
            <person name="Wallace R."/>
            <person name="Lenaerts A."/>
            <person name="Ordway D."/>
            <person name="DeGroote M.A."/>
            <person name="Parker T."/>
            <person name="Sizemore C."/>
            <person name="Tallon L.J."/>
            <person name="Sadzewicz L.K."/>
            <person name="Sengamalay N."/>
            <person name="Fraser C.M."/>
            <person name="Hine E."/>
            <person name="Shefchek K.A."/>
            <person name="Das S.P."/>
            <person name="Tettelin H."/>
        </authorList>
    </citation>
    <scope>NUCLEOTIDE SEQUENCE [LARGE SCALE GENOMIC DNA]</scope>
    <source>
        <strain evidence="2">4042</strain>
    </source>
</reference>
<dbReference type="EMBL" id="JAOB01000068">
    <property type="protein sequence ID" value="EUA23962.1"/>
    <property type="molecule type" value="Genomic_DNA"/>
</dbReference>
<organism evidence="2">
    <name type="scientific">Mycobacterium xenopi 4042</name>
    <dbReference type="NCBI Taxonomy" id="1299334"/>
    <lineage>
        <taxon>Bacteria</taxon>
        <taxon>Bacillati</taxon>
        <taxon>Actinomycetota</taxon>
        <taxon>Actinomycetes</taxon>
        <taxon>Mycobacteriales</taxon>
        <taxon>Mycobacteriaceae</taxon>
        <taxon>Mycobacterium</taxon>
    </lineage>
</organism>
<name>X7ZWI1_MYCXE</name>
<feature type="region of interest" description="Disordered" evidence="1">
    <location>
        <begin position="46"/>
        <end position="72"/>
    </location>
</feature>
<dbReference type="GO" id="GO:0016740">
    <property type="term" value="F:transferase activity"/>
    <property type="evidence" value="ECO:0007669"/>
    <property type="project" value="UniProtKB-KW"/>
</dbReference>
<evidence type="ECO:0000313" key="2">
    <source>
        <dbReference type="EMBL" id="EUA23962.1"/>
    </source>
</evidence>
<accession>X7ZWI1</accession>
<proteinExistence type="predicted"/>
<keyword evidence="2" id="KW-0808">Transferase</keyword>
<feature type="compositionally biased region" description="Low complexity" evidence="1">
    <location>
        <begin position="60"/>
        <end position="72"/>
    </location>
</feature>
<comment type="caution">
    <text evidence="2">The sequence shown here is derived from an EMBL/GenBank/DDBJ whole genome shotgun (WGS) entry which is preliminary data.</text>
</comment>
<evidence type="ECO:0000256" key="1">
    <source>
        <dbReference type="SAM" id="MobiDB-lite"/>
    </source>
</evidence>
<sequence length="140" mass="14982">MASYFELTELHIHPRAQGRGLGEALAGDCSPGAAKPTCCCRHRKPTARPTGRGGCTGGWASPTSSADTTSPAIRDPLRSLGGHCRFDPERAATSTVPVRPCRHPSSGTMTWCAPAAIGFFPDSSATLDASGCWHWRCWRW</sequence>
<protein>
    <submittedName>
        <fullName evidence="2">Acetyltransferase, gnat family protein</fullName>
    </submittedName>
</protein>
<gene>
    <name evidence="2" type="ORF">I553_3450</name>
</gene>